<dbReference type="AlphaFoldDB" id="A0A8I4A3K9"/>
<sequence length="162" mass="18371">MPRDRKEEPILLCKRLWSSPDTHSCCGNVRSESQVWRLKAFLCNHGNPLPSVLLGMPALLSCICLKKNKQTKAGVHWRDLSSLQPLPLGFKQFSCLSLQSSCDYRCVPPLPANVFLFVCFCIFSKDGVSSYWPDLSQTLDLVIHSPCLPKCWNYRCEPLHTS</sequence>
<dbReference type="Proteomes" id="UP000008225">
    <property type="component" value="Chromosome 13"/>
</dbReference>
<organism evidence="1 2">
    <name type="scientific">Callithrix jacchus</name>
    <name type="common">White-tufted-ear marmoset</name>
    <name type="synonym">Simia Jacchus</name>
    <dbReference type="NCBI Taxonomy" id="9483"/>
    <lineage>
        <taxon>Eukaryota</taxon>
        <taxon>Metazoa</taxon>
        <taxon>Chordata</taxon>
        <taxon>Craniata</taxon>
        <taxon>Vertebrata</taxon>
        <taxon>Euteleostomi</taxon>
        <taxon>Mammalia</taxon>
        <taxon>Eutheria</taxon>
        <taxon>Euarchontoglires</taxon>
        <taxon>Primates</taxon>
        <taxon>Haplorrhini</taxon>
        <taxon>Platyrrhini</taxon>
        <taxon>Cebidae</taxon>
        <taxon>Callitrichinae</taxon>
        <taxon>Callithrix</taxon>
        <taxon>Callithrix</taxon>
    </lineage>
</organism>
<dbReference type="PANTHER" id="PTHR46254">
    <property type="entry name" value="PROTEIN GVQW1-RELATED"/>
    <property type="match status" value="1"/>
</dbReference>
<evidence type="ECO:0000313" key="2">
    <source>
        <dbReference type="Proteomes" id="UP000008225"/>
    </source>
</evidence>
<accession>A0A8I4A3K9</accession>
<dbReference type="Ensembl" id="ENSCJAT00000119682.1">
    <property type="protein sequence ID" value="ENSCJAP00000091267.1"/>
    <property type="gene ID" value="ENSCJAG00000082609.1"/>
</dbReference>
<protein>
    <submittedName>
        <fullName evidence="1">Uncharacterized protein</fullName>
    </submittedName>
</protein>
<evidence type="ECO:0000313" key="1">
    <source>
        <dbReference type="Ensembl" id="ENSCJAP00000091267.1"/>
    </source>
</evidence>
<reference evidence="1" key="3">
    <citation type="submission" date="2025-09" db="UniProtKB">
        <authorList>
            <consortium name="Ensembl"/>
        </authorList>
    </citation>
    <scope>IDENTIFICATION</scope>
</reference>
<name>A0A8I4A3K9_CALJA</name>
<proteinExistence type="predicted"/>
<keyword evidence="2" id="KW-1185">Reference proteome</keyword>
<reference evidence="1 2" key="1">
    <citation type="submission" date="2009-03" db="EMBL/GenBank/DDBJ databases">
        <authorList>
            <person name="Warren W."/>
            <person name="Ye L."/>
            <person name="Minx P."/>
            <person name="Worley K."/>
            <person name="Gibbs R."/>
            <person name="Wilson R.K."/>
        </authorList>
    </citation>
    <scope>NUCLEOTIDE SEQUENCE [LARGE SCALE GENOMIC DNA]</scope>
</reference>
<dbReference type="GeneTree" id="ENSGT00940000161627"/>
<reference evidence="1" key="2">
    <citation type="submission" date="2025-08" db="UniProtKB">
        <authorList>
            <consortium name="Ensembl"/>
        </authorList>
    </citation>
    <scope>IDENTIFICATION</scope>
</reference>